<feature type="domain" description="RUN" evidence="6">
    <location>
        <begin position="362"/>
        <end position="543"/>
    </location>
</feature>
<dbReference type="CDD" id="cd17683">
    <property type="entry name" value="RUN_RUNDC1"/>
    <property type="match status" value="1"/>
</dbReference>
<evidence type="ECO:0000256" key="4">
    <source>
        <dbReference type="ARBA" id="ARBA00072888"/>
    </source>
</evidence>
<proteinExistence type="predicted"/>
<evidence type="ECO:0000256" key="5">
    <source>
        <dbReference type="SAM" id="MobiDB-lite"/>
    </source>
</evidence>
<keyword evidence="1" id="KW-0597">Phosphoprotein</keyword>
<reference evidence="7" key="2">
    <citation type="submission" date="2025-09" db="UniProtKB">
        <authorList>
            <consortium name="Ensembl"/>
        </authorList>
    </citation>
    <scope>IDENTIFICATION</scope>
</reference>
<dbReference type="SUPFAM" id="SSF140741">
    <property type="entry name" value="RUN domain-like"/>
    <property type="match status" value="1"/>
</dbReference>
<evidence type="ECO:0000313" key="8">
    <source>
        <dbReference type="Proteomes" id="UP000694549"/>
    </source>
</evidence>
<organism evidence="7 8">
    <name type="scientific">Anas zonorhyncha</name>
    <name type="common">Eastern spot-billed duck</name>
    <dbReference type="NCBI Taxonomy" id="75864"/>
    <lineage>
        <taxon>Eukaryota</taxon>
        <taxon>Metazoa</taxon>
        <taxon>Chordata</taxon>
        <taxon>Craniata</taxon>
        <taxon>Vertebrata</taxon>
        <taxon>Euteleostomi</taxon>
        <taxon>Archelosauria</taxon>
        <taxon>Archosauria</taxon>
        <taxon>Dinosauria</taxon>
        <taxon>Saurischia</taxon>
        <taxon>Theropoda</taxon>
        <taxon>Coelurosauria</taxon>
        <taxon>Aves</taxon>
        <taxon>Neognathae</taxon>
        <taxon>Galloanserae</taxon>
        <taxon>Anseriformes</taxon>
        <taxon>Anatidae</taxon>
        <taxon>Anatinae</taxon>
        <taxon>Anas</taxon>
    </lineage>
</organism>
<protein>
    <recommendedName>
        <fullName evidence="4">RUN domain-containing protein 1</fullName>
    </recommendedName>
</protein>
<dbReference type="SMART" id="SM00593">
    <property type="entry name" value="RUN"/>
    <property type="match status" value="1"/>
</dbReference>
<keyword evidence="8" id="KW-1185">Reference proteome</keyword>
<dbReference type="Ensembl" id="ENSAZOT00000008180.1">
    <property type="protein sequence ID" value="ENSAZOP00000007668.1"/>
    <property type="gene ID" value="ENSAZOG00000004890.1"/>
</dbReference>
<sequence length="554" mass="62083">ENSPTPPSRWAPVGAAVAEEEEEEEEEGEEEEEAAGSPRSVPRLRAERRRLHGALLALASHFAQVQFRLRQVARAGPGEQQRLIRELEDFAFRGCPAPLAHGLGDGPVSPKGHGLVGDFTGNFFQSEQEKQERIEVQKEKQRELILQLKTQLDDLETFAYQEGSYDSLPQSVVMERQRMIIDELIKKLDMDLSADIATLSPEELRQHVDAAIAQIVNPARVKEQLVEQLKTQIRDLEMFINFIQDEVGSPGKAEDGHCECTGRKDGVNPEDARKMRETGLHLMRRMLAVLQIFAVSQFGCATGQIPRSLWQKDQANKDYSPLIKKLELSVDRVRQLAMKHQQEDHVISSSDLQDIPLGGRDELTLAVRKELTIALRDLMAHGLYASSQGMSLVLAPIACLIPAFTSSPQTMHPWELFVKYYNAKNGQAFVESPARKLSQSFALPVTRGVTITPKQSLLTAIHTVLTEHDPFKRSADSELKALVCMALNEQRLVSWVNLICKSGALVQSHYQPWSYMANTGFESALNILSRLSNLKFNLPVDLAVRQLKNIKDAF</sequence>
<evidence type="ECO:0000256" key="2">
    <source>
        <dbReference type="ARBA" id="ARBA00023054"/>
    </source>
</evidence>
<dbReference type="PANTHER" id="PTHR47194:SF5">
    <property type="entry name" value="RUN DOMAIN-CONTAINING PROTEIN 1"/>
    <property type="match status" value="1"/>
</dbReference>
<dbReference type="Gene3D" id="1.20.58.900">
    <property type="match status" value="1"/>
</dbReference>
<accession>A0A8B9UFN9</accession>
<feature type="compositionally biased region" description="Acidic residues" evidence="5">
    <location>
        <begin position="18"/>
        <end position="34"/>
    </location>
</feature>
<dbReference type="PROSITE" id="PS50826">
    <property type="entry name" value="RUN"/>
    <property type="match status" value="1"/>
</dbReference>
<dbReference type="InterPro" id="IPR004012">
    <property type="entry name" value="Run_dom"/>
</dbReference>
<dbReference type="Pfam" id="PF02759">
    <property type="entry name" value="RUN"/>
    <property type="match status" value="1"/>
</dbReference>
<feature type="region of interest" description="Disordered" evidence="5">
    <location>
        <begin position="1"/>
        <end position="41"/>
    </location>
</feature>
<dbReference type="InterPro" id="IPR058732">
    <property type="entry name" value="RUNDC1_M"/>
</dbReference>
<keyword evidence="2" id="KW-0175">Coiled coil</keyword>
<dbReference type="PANTHER" id="PTHR47194">
    <property type="entry name" value="SORTING NEXIN-29-RELATED"/>
    <property type="match status" value="1"/>
</dbReference>
<evidence type="ECO:0000256" key="3">
    <source>
        <dbReference type="ARBA" id="ARBA00055063"/>
    </source>
</evidence>
<name>A0A8B9UFN9_9AVES</name>
<dbReference type="Pfam" id="PF26030">
    <property type="entry name" value="RUNDC1"/>
    <property type="match status" value="1"/>
</dbReference>
<dbReference type="FunFam" id="1.20.58.900:FF:000012">
    <property type="entry name" value="RUN domain-containing protein 1"/>
    <property type="match status" value="1"/>
</dbReference>
<dbReference type="AlphaFoldDB" id="A0A8B9UFN9"/>
<evidence type="ECO:0000259" key="6">
    <source>
        <dbReference type="PROSITE" id="PS50826"/>
    </source>
</evidence>
<reference evidence="7" key="1">
    <citation type="submission" date="2025-08" db="UniProtKB">
        <authorList>
            <consortium name="Ensembl"/>
        </authorList>
    </citation>
    <scope>IDENTIFICATION</scope>
</reference>
<comment type="function">
    <text evidence="3">May play a role as p53/TP53 inhibitor and thus may have oncogenic activity.</text>
</comment>
<dbReference type="InterPro" id="IPR037213">
    <property type="entry name" value="Run_dom_sf"/>
</dbReference>
<dbReference type="Proteomes" id="UP000694549">
    <property type="component" value="Unplaced"/>
</dbReference>
<evidence type="ECO:0000313" key="7">
    <source>
        <dbReference type="Ensembl" id="ENSAZOP00000007668.1"/>
    </source>
</evidence>
<evidence type="ECO:0000256" key="1">
    <source>
        <dbReference type="ARBA" id="ARBA00022553"/>
    </source>
</evidence>